<accession>A0ABS7PUN9</accession>
<protein>
    <submittedName>
        <fullName evidence="1">Uncharacterized protein</fullName>
    </submittedName>
</protein>
<sequence>MSLMLIVLALAAPAPSGEFRLECVFAGDPEGGPPVEPQTVNIILGTRTSGKPNSVRFDDPSNILGDDYGEKTAASRRWTVKGTGFDGMNGFVEINSRPPRPGHAARVWFSGDGAGLFKGRFVVNRGMLTEFFAEGESGEVTCRNDPDGAGPGR</sequence>
<proteinExistence type="predicted"/>
<dbReference type="RefSeq" id="WP_222992189.1">
    <property type="nucleotide sequence ID" value="NZ_JAINVV010000011.1"/>
</dbReference>
<name>A0ABS7PUN9_9SPHN</name>
<dbReference type="EMBL" id="JAINVV010000011">
    <property type="protein sequence ID" value="MBY8825085.1"/>
    <property type="molecule type" value="Genomic_DNA"/>
</dbReference>
<gene>
    <name evidence="1" type="ORF">K7G82_22475</name>
</gene>
<evidence type="ECO:0000313" key="1">
    <source>
        <dbReference type="EMBL" id="MBY8825085.1"/>
    </source>
</evidence>
<keyword evidence="2" id="KW-1185">Reference proteome</keyword>
<comment type="caution">
    <text evidence="1">The sequence shown here is derived from an EMBL/GenBank/DDBJ whole genome shotgun (WGS) entry which is preliminary data.</text>
</comment>
<dbReference type="Proteomes" id="UP000706039">
    <property type="component" value="Unassembled WGS sequence"/>
</dbReference>
<reference evidence="1 2" key="1">
    <citation type="submission" date="2021-08" db="EMBL/GenBank/DDBJ databases">
        <authorList>
            <person name="Tuo L."/>
        </authorList>
    </citation>
    <scope>NUCLEOTIDE SEQUENCE [LARGE SCALE GENOMIC DNA]</scope>
    <source>
        <strain evidence="1 2">JCM 31229</strain>
    </source>
</reference>
<evidence type="ECO:0000313" key="2">
    <source>
        <dbReference type="Proteomes" id="UP000706039"/>
    </source>
</evidence>
<organism evidence="1 2">
    <name type="scientific">Sphingomonas colocasiae</name>
    <dbReference type="NCBI Taxonomy" id="1848973"/>
    <lineage>
        <taxon>Bacteria</taxon>
        <taxon>Pseudomonadati</taxon>
        <taxon>Pseudomonadota</taxon>
        <taxon>Alphaproteobacteria</taxon>
        <taxon>Sphingomonadales</taxon>
        <taxon>Sphingomonadaceae</taxon>
        <taxon>Sphingomonas</taxon>
    </lineage>
</organism>